<organism evidence="3 4">
    <name type="scientific">Symbiopectobacterium purcellii</name>
    <dbReference type="NCBI Taxonomy" id="2871826"/>
    <lineage>
        <taxon>Bacteria</taxon>
        <taxon>Pseudomonadati</taxon>
        <taxon>Pseudomonadota</taxon>
        <taxon>Gammaproteobacteria</taxon>
        <taxon>Enterobacterales</taxon>
        <taxon>Enterobacteriaceae</taxon>
    </lineage>
</organism>
<dbReference type="Pfam" id="PF09084">
    <property type="entry name" value="NMT1"/>
    <property type="match status" value="1"/>
</dbReference>
<dbReference type="Gene3D" id="3.40.190.10">
    <property type="entry name" value="Periplasmic binding protein-like II"/>
    <property type="match status" value="2"/>
</dbReference>
<dbReference type="EMBL" id="CP081864">
    <property type="protein sequence ID" value="QZN96243.1"/>
    <property type="molecule type" value="Genomic_DNA"/>
</dbReference>
<reference evidence="3 4" key="1">
    <citation type="submission" date="2021-08" db="EMBL/GenBank/DDBJ databases">
        <title>Culture and genomic analysis of Symbiopectobacterium purcellii sp. nov. gen. nov., isolated from the leafhopper Empoasca decipiens.</title>
        <authorList>
            <person name="Nadal-Jimenez P."/>
            <person name="Siozios S."/>
            <person name="Halliday N."/>
            <person name="Camara M."/>
            <person name="Hurst G.D.D."/>
        </authorList>
    </citation>
    <scope>NUCLEOTIDE SEQUENCE [LARGE SCALE GENOMIC DNA]</scope>
    <source>
        <strain evidence="3 4">SyEd1</strain>
    </source>
</reference>
<feature type="signal peptide" evidence="1">
    <location>
        <begin position="1"/>
        <end position="26"/>
    </location>
</feature>
<dbReference type="PANTHER" id="PTHR30024">
    <property type="entry name" value="ALIPHATIC SULFONATES-BINDING PROTEIN-RELATED"/>
    <property type="match status" value="1"/>
</dbReference>
<dbReference type="PANTHER" id="PTHR30024:SF21">
    <property type="entry name" value="ABC TRANSPORTER SUBSTRATE-BINDING PROTEIN"/>
    <property type="match status" value="1"/>
</dbReference>
<feature type="chain" id="PRO_5045344860" evidence="1">
    <location>
        <begin position="27"/>
        <end position="335"/>
    </location>
</feature>
<accession>A0ABX9ANC8</accession>
<evidence type="ECO:0000313" key="3">
    <source>
        <dbReference type="EMBL" id="QZN96243.1"/>
    </source>
</evidence>
<keyword evidence="4" id="KW-1185">Reference proteome</keyword>
<sequence>MTKRGRTWALAGLLAFGLAAVSDALALTEIRIAAPDIGAGSKPSGGGLLDVIHSQQLLEHEFAKDGITVRWTFIKGAGPIINEAFGNHQVDVAYLGDLASIIGRARGLDTRVIAVASRGINHYLAVAKGSGITQLADLKGKRVGLFRGTAAELSFVNALDSQGVKPADIKIINLDFAAASAALAAGQIDATWGGSNTLSLRDKGLADIPLSTRDLQGAGQLSGFVLADGAFANANPEIIKRFVKVQREAAAWASDDKNKDAFIGLLATQSGYPENILRVEWDTLPPLSERLSPELDAPYVAKLKKAVELAYETRLIRQPFDVDSWLDKRHLQATP</sequence>
<evidence type="ECO:0000256" key="1">
    <source>
        <dbReference type="SAM" id="SignalP"/>
    </source>
</evidence>
<dbReference type="Proteomes" id="UP000825886">
    <property type="component" value="Chromosome"/>
</dbReference>
<dbReference type="InterPro" id="IPR015168">
    <property type="entry name" value="SsuA/THI5"/>
</dbReference>
<keyword evidence="1" id="KW-0732">Signal</keyword>
<name>A0ABX9ANC8_9ENTR</name>
<evidence type="ECO:0000259" key="2">
    <source>
        <dbReference type="Pfam" id="PF09084"/>
    </source>
</evidence>
<dbReference type="SUPFAM" id="SSF53850">
    <property type="entry name" value="Periplasmic binding protein-like II"/>
    <property type="match status" value="1"/>
</dbReference>
<dbReference type="RefSeq" id="WP_222159298.1">
    <property type="nucleotide sequence ID" value="NZ_CP081864.1"/>
</dbReference>
<proteinExistence type="predicted"/>
<evidence type="ECO:0000313" key="4">
    <source>
        <dbReference type="Proteomes" id="UP000825886"/>
    </source>
</evidence>
<protein>
    <submittedName>
        <fullName evidence="3">ABC transporter substrate-binding protein</fullName>
    </submittedName>
</protein>
<gene>
    <name evidence="3" type="ORF">K6K13_01830</name>
</gene>
<feature type="domain" description="SsuA/THI5-like" evidence="2">
    <location>
        <begin position="62"/>
        <end position="255"/>
    </location>
</feature>